<feature type="region of interest" description="Disordered" evidence="1">
    <location>
        <begin position="73"/>
        <end position="98"/>
    </location>
</feature>
<proteinExistence type="predicted"/>
<evidence type="ECO:0008006" key="4">
    <source>
        <dbReference type="Google" id="ProtNLM"/>
    </source>
</evidence>
<organism evidence="2 3">
    <name type="scientific">Bacteroides clarus</name>
    <dbReference type="NCBI Taxonomy" id="626929"/>
    <lineage>
        <taxon>Bacteria</taxon>
        <taxon>Pseudomonadati</taxon>
        <taxon>Bacteroidota</taxon>
        <taxon>Bacteroidia</taxon>
        <taxon>Bacteroidales</taxon>
        <taxon>Bacteroidaceae</taxon>
        <taxon>Bacteroides</taxon>
    </lineage>
</organism>
<sequence>MTIRKDYQKSHLPAVLIVDDSDLPKTGLRMECIGKIFSHVFQRCILGYKLLALCWSDGRSQFVVDFSIHGERGKVDGKEQGLTARQRERRYNRKRDRDCQTEKRKEEYFVSKLERLKSMVKRPLEDCSPIYMKAYTSSPSWKRSGQSLLM</sequence>
<dbReference type="EMBL" id="NFII01000013">
    <property type="protein sequence ID" value="OUO00263.1"/>
    <property type="molecule type" value="Genomic_DNA"/>
</dbReference>
<name>A0A1Y3YQX5_9BACE</name>
<evidence type="ECO:0000313" key="3">
    <source>
        <dbReference type="Proteomes" id="UP000195386"/>
    </source>
</evidence>
<reference evidence="3" key="1">
    <citation type="submission" date="2017-04" db="EMBL/GenBank/DDBJ databases">
        <title>Function of individual gut microbiota members based on whole genome sequencing of pure cultures obtained from chicken caecum.</title>
        <authorList>
            <person name="Medvecky M."/>
            <person name="Cejkova D."/>
            <person name="Polansky O."/>
            <person name="Karasova D."/>
            <person name="Kubasova T."/>
            <person name="Cizek A."/>
            <person name="Rychlik I."/>
        </authorList>
    </citation>
    <scope>NUCLEOTIDE SEQUENCE [LARGE SCALE GENOMIC DNA]</scope>
    <source>
        <strain evidence="3">An43</strain>
    </source>
</reference>
<dbReference type="AlphaFoldDB" id="A0A1Y3YQX5"/>
<dbReference type="GeneID" id="60594844"/>
<accession>A0A1Y3YQX5</accession>
<comment type="caution">
    <text evidence="2">The sequence shown here is derived from an EMBL/GenBank/DDBJ whole genome shotgun (WGS) entry which is preliminary data.</text>
</comment>
<evidence type="ECO:0000313" key="2">
    <source>
        <dbReference type="EMBL" id="OUO00263.1"/>
    </source>
</evidence>
<protein>
    <recommendedName>
        <fullName evidence="4">Transposase IS701-like DDE domain-containing protein</fullName>
    </recommendedName>
</protein>
<gene>
    <name evidence="2" type="ORF">B5F97_13440</name>
</gene>
<evidence type="ECO:0000256" key="1">
    <source>
        <dbReference type="SAM" id="MobiDB-lite"/>
    </source>
</evidence>
<dbReference type="Proteomes" id="UP000195386">
    <property type="component" value="Unassembled WGS sequence"/>
</dbReference>
<dbReference type="RefSeq" id="WP_007664626.1">
    <property type="nucleotide sequence ID" value="NZ_NFII01000013.1"/>
</dbReference>